<organism evidence="2 3">
    <name type="scientific">Vitis vinifera</name>
    <name type="common">Grape</name>
    <dbReference type="NCBI Taxonomy" id="29760"/>
    <lineage>
        <taxon>Eukaryota</taxon>
        <taxon>Viridiplantae</taxon>
        <taxon>Streptophyta</taxon>
        <taxon>Embryophyta</taxon>
        <taxon>Tracheophyta</taxon>
        <taxon>Spermatophyta</taxon>
        <taxon>Magnoliopsida</taxon>
        <taxon>eudicotyledons</taxon>
        <taxon>Gunneridae</taxon>
        <taxon>Pentapetalae</taxon>
        <taxon>rosids</taxon>
        <taxon>Vitales</taxon>
        <taxon>Vitaceae</taxon>
        <taxon>Viteae</taxon>
        <taxon>Vitis</taxon>
    </lineage>
</organism>
<dbReference type="AlphaFoldDB" id="A0A438IB00"/>
<evidence type="ECO:0000256" key="1">
    <source>
        <dbReference type="SAM" id="MobiDB-lite"/>
    </source>
</evidence>
<feature type="compositionally biased region" description="Basic residues" evidence="1">
    <location>
        <begin position="78"/>
        <end position="88"/>
    </location>
</feature>
<dbReference type="EMBL" id="QGNW01000126">
    <property type="protein sequence ID" value="RVW93890.1"/>
    <property type="molecule type" value="Genomic_DNA"/>
</dbReference>
<sequence>MEGLNCLLKRAKEEGYIMGFKLSRRGGKGKEASPYELPINQCPVAIQWRKESTRVVKGAPRLGAAQRHPLAPRFTKAPLRRARRDAVA</sequence>
<proteinExistence type="predicted"/>
<evidence type="ECO:0000313" key="3">
    <source>
        <dbReference type="Proteomes" id="UP000288805"/>
    </source>
</evidence>
<accession>A0A438IB00</accession>
<feature type="region of interest" description="Disordered" evidence="1">
    <location>
        <begin position="60"/>
        <end position="88"/>
    </location>
</feature>
<evidence type="ECO:0000313" key="2">
    <source>
        <dbReference type="EMBL" id="RVW93890.1"/>
    </source>
</evidence>
<dbReference type="Proteomes" id="UP000288805">
    <property type="component" value="Unassembled WGS sequence"/>
</dbReference>
<comment type="caution">
    <text evidence="2">The sequence shown here is derived from an EMBL/GenBank/DDBJ whole genome shotgun (WGS) entry which is preliminary data.</text>
</comment>
<reference evidence="2 3" key="1">
    <citation type="journal article" date="2018" name="PLoS Genet.">
        <title>Population sequencing reveals clonal diversity and ancestral inbreeding in the grapevine cultivar Chardonnay.</title>
        <authorList>
            <person name="Roach M.J."/>
            <person name="Johnson D.L."/>
            <person name="Bohlmann J."/>
            <person name="van Vuuren H.J."/>
            <person name="Jones S.J."/>
            <person name="Pretorius I.S."/>
            <person name="Schmidt S.A."/>
            <person name="Borneman A.R."/>
        </authorList>
    </citation>
    <scope>NUCLEOTIDE SEQUENCE [LARGE SCALE GENOMIC DNA]</scope>
    <source>
        <strain evidence="3">cv. Chardonnay</strain>
        <tissue evidence="2">Leaf</tissue>
    </source>
</reference>
<name>A0A438IB00_VITVI</name>
<protein>
    <submittedName>
        <fullName evidence="2">Uncharacterized protein</fullName>
    </submittedName>
</protein>
<gene>
    <name evidence="2" type="ORF">CK203_028208</name>
</gene>